<dbReference type="Proteomes" id="UP000719766">
    <property type="component" value="Unassembled WGS sequence"/>
</dbReference>
<dbReference type="AlphaFoldDB" id="A0A9P7ARB1"/>
<name>A0A9P7ARB1_9AGAM</name>
<organism evidence="2 3">
    <name type="scientific">Suillus plorans</name>
    <dbReference type="NCBI Taxonomy" id="116603"/>
    <lineage>
        <taxon>Eukaryota</taxon>
        <taxon>Fungi</taxon>
        <taxon>Dikarya</taxon>
        <taxon>Basidiomycota</taxon>
        <taxon>Agaricomycotina</taxon>
        <taxon>Agaricomycetes</taxon>
        <taxon>Agaricomycetidae</taxon>
        <taxon>Boletales</taxon>
        <taxon>Suillineae</taxon>
        <taxon>Suillaceae</taxon>
        <taxon>Suillus</taxon>
    </lineage>
</organism>
<dbReference type="RefSeq" id="XP_041160702.1">
    <property type="nucleotide sequence ID" value="XM_041300070.1"/>
</dbReference>
<proteinExistence type="predicted"/>
<evidence type="ECO:0000256" key="1">
    <source>
        <dbReference type="SAM" id="Coils"/>
    </source>
</evidence>
<evidence type="ECO:0000313" key="3">
    <source>
        <dbReference type="Proteomes" id="UP000719766"/>
    </source>
</evidence>
<feature type="coiled-coil region" evidence="1">
    <location>
        <begin position="116"/>
        <end position="161"/>
    </location>
</feature>
<reference evidence="2" key="1">
    <citation type="journal article" date="2020" name="New Phytol.">
        <title>Comparative genomics reveals dynamic genome evolution in host specialist ectomycorrhizal fungi.</title>
        <authorList>
            <person name="Lofgren L.A."/>
            <person name="Nguyen N.H."/>
            <person name="Vilgalys R."/>
            <person name="Ruytinx J."/>
            <person name="Liao H.L."/>
            <person name="Branco S."/>
            <person name="Kuo A."/>
            <person name="LaButti K."/>
            <person name="Lipzen A."/>
            <person name="Andreopoulos W."/>
            <person name="Pangilinan J."/>
            <person name="Riley R."/>
            <person name="Hundley H."/>
            <person name="Na H."/>
            <person name="Barry K."/>
            <person name="Grigoriev I.V."/>
            <person name="Stajich J.E."/>
            <person name="Kennedy P.G."/>
        </authorList>
    </citation>
    <scope>NUCLEOTIDE SEQUENCE</scope>
    <source>
        <strain evidence="2">S12</strain>
    </source>
</reference>
<dbReference type="EMBL" id="JABBWE010000025">
    <property type="protein sequence ID" value="KAG1794591.1"/>
    <property type="molecule type" value="Genomic_DNA"/>
</dbReference>
<dbReference type="GeneID" id="64593834"/>
<keyword evidence="3" id="KW-1185">Reference proteome</keyword>
<protein>
    <submittedName>
        <fullName evidence="2">Uncharacterized protein</fullName>
    </submittedName>
</protein>
<sequence length="183" mass="21112">MFRPGLAQKPRLWPGFRRLWPAKNPGRAKAANDGWLWPGSGLSRGSSREFMVLTNLSGTSRQRVMFLLPAPHPESSLHARIYIARTDENTTCSEEDSCLFEMCKNRAHQEELAGHIKDLVTQVKHEQEAWESLEREFDDVKKMHESELQREHRALEDKESALLGYGTTVQSTRVIITIRRDRE</sequence>
<gene>
    <name evidence="2" type="ORF">HD556DRAFT_1307956</name>
</gene>
<comment type="caution">
    <text evidence="2">The sequence shown here is derived from an EMBL/GenBank/DDBJ whole genome shotgun (WGS) entry which is preliminary data.</text>
</comment>
<accession>A0A9P7ARB1</accession>
<keyword evidence="1" id="KW-0175">Coiled coil</keyword>
<evidence type="ECO:0000313" key="2">
    <source>
        <dbReference type="EMBL" id="KAG1794591.1"/>
    </source>
</evidence>
<dbReference type="OrthoDB" id="10255000at2759"/>